<dbReference type="Gene3D" id="1.50.10.20">
    <property type="match status" value="2"/>
</dbReference>
<dbReference type="Pfam" id="PF13249">
    <property type="entry name" value="SQHop_cyclase_N"/>
    <property type="match status" value="1"/>
</dbReference>
<feature type="domain" description="Squalene cyclase N-terminal" evidence="5">
    <location>
        <begin position="115"/>
        <end position="316"/>
    </location>
</feature>
<dbReference type="OrthoDB" id="21502at2759"/>
<evidence type="ECO:0000259" key="5">
    <source>
        <dbReference type="Pfam" id="PF13249"/>
    </source>
</evidence>
<dbReference type="GO" id="GO:0016104">
    <property type="term" value="P:triterpenoid biosynthetic process"/>
    <property type="evidence" value="ECO:0007669"/>
    <property type="project" value="InterPro"/>
</dbReference>
<dbReference type="Proteomes" id="UP000737018">
    <property type="component" value="Unassembled WGS sequence"/>
</dbReference>
<evidence type="ECO:0000256" key="4">
    <source>
        <dbReference type="SAM" id="MobiDB-lite"/>
    </source>
</evidence>
<comment type="similarity">
    <text evidence="1">Belongs to the terpene cyclase/mutase family.</text>
</comment>
<dbReference type="SUPFAM" id="SSF48239">
    <property type="entry name" value="Terpenoid cyclases/Protein prenyltransferases"/>
    <property type="match status" value="2"/>
</dbReference>
<comment type="caution">
    <text evidence="6">The sequence shown here is derived from an EMBL/GenBank/DDBJ whole genome shotgun (WGS) entry which is preliminary data.</text>
</comment>
<dbReference type="PANTHER" id="PTHR11764">
    <property type="entry name" value="TERPENE CYCLASE/MUTASE FAMILY MEMBER"/>
    <property type="match status" value="1"/>
</dbReference>
<name>A0A8J4RG50_9ROSI</name>
<sequence>MWKLKTGAETVREERNNGDESGGSTGSETWLRTLNGHLGRQVWEFHPELGTPEELQQIEDARRGFSDRRFEKRHSSDLLMRIQFAKENPSFSTVPQIKVQDTEEITKEAVTITLQRAINFYSTIQAHDGHWPGDYGGPMFLIPGLVITLSITGALNAVLSKEHIREICRYLYNHQNKDGGWGLHIEGPSTMFGTALNYVTLRLLGEGAEDGLEAMEQARKWILDHGGATAITSWGKMWLSVLGVYEWSGNNPLPPEIWLFPYLLPCHPGRMWCHCRMVYLPMSYLYGKRFVGPITPTIRSLRKELYTVPYHEIDWNEARNLCAKEDLYYPHPLDPNLEAFKLHLPRIFDYLWIAEDGMKMQGYNGTHDYIKDTQVLEDCPGDLNFWYRHISKGAWPFSTADHGWPISDCTAEGLKAVLLLSTFPSETVGKSLDLKRLYDAVNVLLPYRILMVALQLMN</sequence>
<dbReference type="AlphaFoldDB" id="A0A8J4RG50"/>
<dbReference type="GO" id="GO:0005811">
    <property type="term" value="C:lipid droplet"/>
    <property type="evidence" value="ECO:0007669"/>
    <property type="project" value="InterPro"/>
</dbReference>
<dbReference type="FunFam" id="1.50.10.20:FF:000002">
    <property type="entry name" value="Terpene cyclase/mutase family member"/>
    <property type="match status" value="1"/>
</dbReference>
<feature type="region of interest" description="Disordered" evidence="4">
    <location>
        <begin position="1"/>
        <end position="30"/>
    </location>
</feature>
<dbReference type="InterPro" id="IPR018333">
    <property type="entry name" value="Squalene_cyclase"/>
</dbReference>
<organism evidence="6 7">
    <name type="scientific">Castanea mollissima</name>
    <name type="common">Chinese chestnut</name>
    <dbReference type="NCBI Taxonomy" id="60419"/>
    <lineage>
        <taxon>Eukaryota</taxon>
        <taxon>Viridiplantae</taxon>
        <taxon>Streptophyta</taxon>
        <taxon>Embryophyta</taxon>
        <taxon>Tracheophyta</taxon>
        <taxon>Spermatophyta</taxon>
        <taxon>Magnoliopsida</taxon>
        <taxon>eudicotyledons</taxon>
        <taxon>Gunneridae</taxon>
        <taxon>Pentapetalae</taxon>
        <taxon>rosids</taxon>
        <taxon>fabids</taxon>
        <taxon>Fagales</taxon>
        <taxon>Fagaceae</taxon>
        <taxon>Castanea</taxon>
    </lineage>
</organism>
<dbReference type="InterPro" id="IPR032697">
    <property type="entry name" value="SQ_cyclase_N"/>
</dbReference>
<accession>A0A8J4RG50</accession>
<dbReference type="EMBL" id="JRKL02001447">
    <property type="protein sequence ID" value="KAF3963934.1"/>
    <property type="molecule type" value="Genomic_DNA"/>
</dbReference>
<proteinExistence type="inferred from homology"/>
<protein>
    <recommendedName>
        <fullName evidence="5">Squalene cyclase N-terminal domain-containing protein</fullName>
    </recommendedName>
</protein>
<evidence type="ECO:0000313" key="6">
    <source>
        <dbReference type="EMBL" id="KAF3963934.1"/>
    </source>
</evidence>
<keyword evidence="7" id="KW-1185">Reference proteome</keyword>
<reference evidence="6" key="1">
    <citation type="submission" date="2020-03" db="EMBL/GenBank/DDBJ databases">
        <title>Castanea mollissima Vanexum genome sequencing.</title>
        <authorList>
            <person name="Staton M."/>
        </authorList>
    </citation>
    <scope>NUCLEOTIDE SEQUENCE</scope>
    <source>
        <tissue evidence="6">Leaf</tissue>
    </source>
</reference>
<dbReference type="PANTHER" id="PTHR11764:SF85">
    <property type="entry name" value="TERPENE CYCLASE_MUTASE FAMILY MEMBER"/>
    <property type="match status" value="1"/>
</dbReference>
<evidence type="ECO:0000256" key="1">
    <source>
        <dbReference type="ARBA" id="ARBA00009755"/>
    </source>
</evidence>
<evidence type="ECO:0000256" key="2">
    <source>
        <dbReference type="ARBA" id="ARBA00022737"/>
    </source>
</evidence>
<evidence type="ECO:0000313" key="7">
    <source>
        <dbReference type="Proteomes" id="UP000737018"/>
    </source>
</evidence>
<dbReference type="GO" id="GO:0031559">
    <property type="term" value="F:oxidosqualene cyclase activity"/>
    <property type="evidence" value="ECO:0007669"/>
    <property type="project" value="UniProtKB-ARBA"/>
</dbReference>
<keyword evidence="3" id="KW-0413">Isomerase</keyword>
<gene>
    <name evidence="6" type="ORF">CMV_011728</name>
</gene>
<dbReference type="InterPro" id="IPR008930">
    <property type="entry name" value="Terpenoid_cyclase/PrenylTrfase"/>
</dbReference>
<keyword evidence="2" id="KW-0677">Repeat</keyword>
<evidence type="ECO:0000256" key="3">
    <source>
        <dbReference type="ARBA" id="ARBA00023235"/>
    </source>
</evidence>